<feature type="compositionally biased region" description="Polar residues" evidence="1">
    <location>
        <begin position="221"/>
        <end position="233"/>
    </location>
</feature>
<dbReference type="AlphaFoldDB" id="A0A9P5SCR8"/>
<dbReference type="Proteomes" id="UP000696485">
    <property type="component" value="Unassembled WGS sequence"/>
</dbReference>
<keyword evidence="3" id="KW-1185">Reference proteome</keyword>
<evidence type="ECO:0000256" key="1">
    <source>
        <dbReference type="SAM" id="MobiDB-lite"/>
    </source>
</evidence>
<name>A0A9P5SCR8_9FUNG</name>
<dbReference type="EMBL" id="JAAAUY010001364">
    <property type="protein sequence ID" value="KAF9323096.1"/>
    <property type="molecule type" value="Genomic_DNA"/>
</dbReference>
<evidence type="ECO:0000313" key="3">
    <source>
        <dbReference type="Proteomes" id="UP000696485"/>
    </source>
</evidence>
<feature type="compositionally biased region" description="Acidic residues" evidence="1">
    <location>
        <begin position="244"/>
        <end position="259"/>
    </location>
</feature>
<feature type="compositionally biased region" description="Pro residues" evidence="1">
    <location>
        <begin position="280"/>
        <end position="290"/>
    </location>
</feature>
<feature type="compositionally biased region" description="Polar residues" evidence="1">
    <location>
        <begin position="308"/>
        <end position="333"/>
    </location>
</feature>
<sequence>MITVPSQEIAAFLGNHLDDVLQRTGCSFLNSVAADREFRAGCAIMDVLNAVDSVQESLRALLEKKNATIGRQTERQRIEVRVMSLYLLHYLYSYLPIHQNPFLCLFVDIYNLASQDDNLKSELFVTSIILNGKGEELAPSTPSELIAIAQKVESKPVNIGMLEEFLPEVPIEDQVKVGLGWDRAGAQQERGDRKRLWHTFTLGSRQGDDDSTHSFTPAPALTTNGSGVTNGIKDQNGHHGPEKEAEEEEEEEELEEWEIEAEKVFQDSDDDVSPSLPVKAPTPAPPPPVNMVPVFKASEKIKPIETHLTPSTPRSKVNSPMEQSPAQSPTADQEQFKRRRKMWQRK</sequence>
<gene>
    <name evidence="2" type="ORF">BG006_001766</name>
</gene>
<comment type="caution">
    <text evidence="2">The sequence shown here is derived from an EMBL/GenBank/DDBJ whole genome shotgun (WGS) entry which is preliminary data.</text>
</comment>
<feature type="compositionally biased region" description="Basic residues" evidence="1">
    <location>
        <begin position="337"/>
        <end position="346"/>
    </location>
</feature>
<evidence type="ECO:0000313" key="2">
    <source>
        <dbReference type="EMBL" id="KAF9323096.1"/>
    </source>
</evidence>
<accession>A0A9P5SCR8</accession>
<protein>
    <submittedName>
        <fullName evidence="2">Uncharacterized protein</fullName>
    </submittedName>
</protein>
<proteinExistence type="predicted"/>
<organism evidence="2 3">
    <name type="scientific">Podila minutissima</name>
    <dbReference type="NCBI Taxonomy" id="64525"/>
    <lineage>
        <taxon>Eukaryota</taxon>
        <taxon>Fungi</taxon>
        <taxon>Fungi incertae sedis</taxon>
        <taxon>Mucoromycota</taxon>
        <taxon>Mortierellomycotina</taxon>
        <taxon>Mortierellomycetes</taxon>
        <taxon>Mortierellales</taxon>
        <taxon>Mortierellaceae</taxon>
        <taxon>Podila</taxon>
    </lineage>
</organism>
<reference evidence="2" key="1">
    <citation type="journal article" date="2020" name="Fungal Divers.">
        <title>Resolving the Mortierellaceae phylogeny through synthesis of multi-gene phylogenetics and phylogenomics.</title>
        <authorList>
            <person name="Vandepol N."/>
            <person name="Liber J."/>
            <person name="Desiro A."/>
            <person name="Na H."/>
            <person name="Kennedy M."/>
            <person name="Barry K."/>
            <person name="Grigoriev I.V."/>
            <person name="Miller A.N."/>
            <person name="O'Donnell K."/>
            <person name="Stajich J.E."/>
            <person name="Bonito G."/>
        </authorList>
    </citation>
    <scope>NUCLEOTIDE SEQUENCE</scope>
    <source>
        <strain evidence="2">NVP1</strain>
    </source>
</reference>
<feature type="region of interest" description="Disordered" evidence="1">
    <location>
        <begin position="203"/>
        <end position="346"/>
    </location>
</feature>